<gene>
    <name evidence="4" type="ORF">THSYN_17455</name>
</gene>
<evidence type="ECO:0000256" key="1">
    <source>
        <dbReference type="ARBA" id="ARBA00023125"/>
    </source>
</evidence>
<keyword evidence="5" id="KW-1185">Reference proteome</keyword>
<dbReference type="GO" id="GO:0003700">
    <property type="term" value="F:DNA-binding transcription factor activity"/>
    <property type="evidence" value="ECO:0007669"/>
    <property type="project" value="TreeGrafter"/>
</dbReference>
<evidence type="ECO:0000259" key="3">
    <source>
        <dbReference type="PROSITE" id="PS50943"/>
    </source>
</evidence>
<organism evidence="4 5">
    <name type="scientific">Candidatus Thiodictyon syntrophicum</name>
    <dbReference type="NCBI Taxonomy" id="1166950"/>
    <lineage>
        <taxon>Bacteria</taxon>
        <taxon>Pseudomonadati</taxon>
        <taxon>Pseudomonadota</taxon>
        <taxon>Gammaproteobacteria</taxon>
        <taxon>Chromatiales</taxon>
        <taxon>Chromatiaceae</taxon>
        <taxon>Thiodictyon</taxon>
    </lineage>
</organism>
<keyword evidence="1" id="KW-0238">DNA-binding</keyword>
<dbReference type="EMBL" id="CP020370">
    <property type="protein sequence ID" value="AUB82553.1"/>
    <property type="molecule type" value="Genomic_DNA"/>
</dbReference>
<dbReference type="InterPro" id="IPR010982">
    <property type="entry name" value="Lambda_DNA-bd_dom_sf"/>
</dbReference>
<proteinExistence type="predicted"/>
<name>A0A2K8UAE2_9GAMM</name>
<dbReference type="PANTHER" id="PTHR46797">
    <property type="entry name" value="HTH-TYPE TRANSCRIPTIONAL REGULATOR"/>
    <property type="match status" value="1"/>
</dbReference>
<dbReference type="SMART" id="SM00530">
    <property type="entry name" value="HTH_XRE"/>
    <property type="match status" value="1"/>
</dbReference>
<dbReference type="AlphaFoldDB" id="A0A2K8UAE2"/>
<dbReference type="PROSITE" id="PS50943">
    <property type="entry name" value="HTH_CROC1"/>
    <property type="match status" value="1"/>
</dbReference>
<dbReference type="OrthoDB" id="7595480at2"/>
<sequence>MNITAQLTDTAILRELGARLAATRLERNLTQAALAGQAGVSKRTLERLESGEVATQSSGFVRVCRALGLTERLDLLVPEPVPSPLAQMKLQGRQRQRASGKRAAGTRGAADRPGTWTWGEPE</sequence>
<dbReference type="InterPro" id="IPR001387">
    <property type="entry name" value="Cro/C1-type_HTH"/>
</dbReference>
<evidence type="ECO:0000256" key="2">
    <source>
        <dbReference type="SAM" id="MobiDB-lite"/>
    </source>
</evidence>
<dbReference type="PANTHER" id="PTHR46797:SF1">
    <property type="entry name" value="METHYLPHOSPHONATE SYNTHASE"/>
    <property type="match status" value="1"/>
</dbReference>
<dbReference type="Pfam" id="PF13560">
    <property type="entry name" value="HTH_31"/>
    <property type="match status" value="1"/>
</dbReference>
<dbReference type="RefSeq" id="WP_100920278.1">
    <property type="nucleotide sequence ID" value="NZ_CP020370.1"/>
</dbReference>
<dbReference type="Proteomes" id="UP000232638">
    <property type="component" value="Chromosome"/>
</dbReference>
<accession>A0A2K8UAE2</accession>
<dbReference type="GO" id="GO:0005829">
    <property type="term" value="C:cytosol"/>
    <property type="evidence" value="ECO:0007669"/>
    <property type="project" value="TreeGrafter"/>
</dbReference>
<feature type="domain" description="HTH cro/C1-type" evidence="3">
    <location>
        <begin position="20"/>
        <end position="73"/>
    </location>
</feature>
<evidence type="ECO:0000313" key="5">
    <source>
        <dbReference type="Proteomes" id="UP000232638"/>
    </source>
</evidence>
<protein>
    <submittedName>
        <fullName evidence="4">Transcriptional regulator</fullName>
    </submittedName>
</protein>
<feature type="region of interest" description="Disordered" evidence="2">
    <location>
        <begin position="86"/>
        <end position="122"/>
    </location>
</feature>
<dbReference type="Gene3D" id="1.10.260.40">
    <property type="entry name" value="lambda repressor-like DNA-binding domains"/>
    <property type="match status" value="1"/>
</dbReference>
<reference evidence="4 5" key="1">
    <citation type="submission" date="2017-03" db="EMBL/GenBank/DDBJ databases">
        <title>Complete genome sequence of Candidatus 'Thiodictyon syntrophicum' sp. nov. strain Cad16T, a photolithoautotroph purple sulfur bacterium isolated from an alpine meromictic lake.</title>
        <authorList>
            <person name="Luedin S.M."/>
            <person name="Pothier J.F."/>
            <person name="Danza F."/>
            <person name="Storelli N."/>
            <person name="Wittwer M."/>
            <person name="Tonolla M."/>
        </authorList>
    </citation>
    <scope>NUCLEOTIDE SEQUENCE [LARGE SCALE GENOMIC DNA]</scope>
    <source>
        <strain evidence="4 5">Cad16T</strain>
    </source>
</reference>
<dbReference type="InterPro" id="IPR050807">
    <property type="entry name" value="TransReg_Diox_bact_type"/>
</dbReference>
<dbReference type="GO" id="GO:0003677">
    <property type="term" value="F:DNA binding"/>
    <property type="evidence" value="ECO:0007669"/>
    <property type="project" value="UniProtKB-KW"/>
</dbReference>
<dbReference type="CDD" id="cd00093">
    <property type="entry name" value="HTH_XRE"/>
    <property type="match status" value="1"/>
</dbReference>
<evidence type="ECO:0000313" key="4">
    <source>
        <dbReference type="EMBL" id="AUB82553.1"/>
    </source>
</evidence>
<dbReference type="SUPFAM" id="SSF47413">
    <property type="entry name" value="lambda repressor-like DNA-binding domains"/>
    <property type="match status" value="1"/>
</dbReference>
<dbReference type="KEGG" id="tsy:THSYN_17455"/>